<organism evidence="1">
    <name type="scientific">Arundo donax</name>
    <name type="common">Giant reed</name>
    <name type="synonym">Donax arundinaceus</name>
    <dbReference type="NCBI Taxonomy" id="35708"/>
    <lineage>
        <taxon>Eukaryota</taxon>
        <taxon>Viridiplantae</taxon>
        <taxon>Streptophyta</taxon>
        <taxon>Embryophyta</taxon>
        <taxon>Tracheophyta</taxon>
        <taxon>Spermatophyta</taxon>
        <taxon>Magnoliopsida</taxon>
        <taxon>Liliopsida</taxon>
        <taxon>Poales</taxon>
        <taxon>Poaceae</taxon>
        <taxon>PACMAD clade</taxon>
        <taxon>Arundinoideae</taxon>
        <taxon>Arundineae</taxon>
        <taxon>Arundo</taxon>
    </lineage>
</organism>
<reference evidence="1" key="2">
    <citation type="journal article" date="2015" name="Data Brief">
        <title>Shoot transcriptome of the giant reed, Arundo donax.</title>
        <authorList>
            <person name="Barrero R.A."/>
            <person name="Guerrero F.D."/>
            <person name="Moolhuijzen P."/>
            <person name="Goolsby J.A."/>
            <person name="Tidwell J."/>
            <person name="Bellgard S.E."/>
            <person name="Bellgard M.I."/>
        </authorList>
    </citation>
    <scope>NUCLEOTIDE SEQUENCE</scope>
    <source>
        <tissue evidence="1">Shoot tissue taken approximately 20 cm above the soil surface</tissue>
    </source>
</reference>
<dbReference type="EMBL" id="GBRH01180616">
    <property type="protein sequence ID" value="JAE17280.1"/>
    <property type="molecule type" value="Transcribed_RNA"/>
</dbReference>
<accession>A0A0A9FWQ7</accession>
<name>A0A0A9FWQ7_ARUDO</name>
<evidence type="ECO:0000313" key="1">
    <source>
        <dbReference type="EMBL" id="JAE17280.1"/>
    </source>
</evidence>
<sequence>MSQPTTKAYTY</sequence>
<reference evidence="1" key="1">
    <citation type="submission" date="2014-09" db="EMBL/GenBank/DDBJ databases">
        <authorList>
            <person name="Magalhaes I.L.F."/>
            <person name="Oliveira U."/>
            <person name="Santos F.R."/>
            <person name="Vidigal T.H.D.A."/>
            <person name="Brescovit A.D."/>
            <person name="Santos A.J."/>
        </authorList>
    </citation>
    <scope>NUCLEOTIDE SEQUENCE</scope>
    <source>
        <tissue evidence="1">Shoot tissue taken approximately 20 cm above the soil surface</tissue>
    </source>
</reference>
<protein>
    <submittedName>
        <fullName evidence="1">Uncharacterized protein</fullName>
    </submittedName>
</protein>
<proteinExistence type="predicted"/>